<evidence type="ECO:0000313" key="4">
    <source>
        <dbReference type="Proteomes" id="UP001269161"/>
    </source>
</evidence>
<feature type="coiled-coil region" evidence="1">
    <location>
        <begin position="673"/>
        <end position="704"/>
    </location>
</feature>
<evidence type="ECO:0000256" key="2">
    <source>
        <dbReference type="SAM" id="MobiDB-lite"/>
    </source>
</evidence>
<feature type="compositionally biased region" description="Basic and acidic residues" evidence="2">
    <location>
        <begin position="780"/>
        <end position="803"/>
    </location>
</feature>
<keyword evidence="4" id="KW-1185">Reference proteome</keyword>
<protein>
    <submittedName>
        <fullName evidence="3">Portal protein</fullName>
    </submittedName>
</protein>
<dbReference type="RefSeq" id="YP_011108610.1">
    <property type="nucleotide sequence ID" value="NC_091965.1"/>
</dbReference>
<proteinExistence type="predicted"/>
<accession>A0AAF0D5M3</accession>
<sequence length="803" mass="92936">MDTAFNFRQNDFPNQRIPSSEKDKTWAMRCCDFVIAAGLQCNDRTKTEQLLEILHGDIPDEFYSKTLNPYNASKKQYTYFPATMRNLDIINDIVRRYVSEYVSEVHEFIVGANNPEVVLARDNAIKQDILKRAILTYQQELQRRIQEQEQQNAELEAQGQQTNPIDPAQLMQDAEKFEKEFVDNYIDEISTQAQHLLDALDDVLDNDTIIPQAYFNWVVTGECYSYHSVKGKTLIKEIVPTTEMYPVPNGKQKVEDYDMVARRTHISYAQLLEMFEEEIDEKDLEFIKTYYNPSTMSNNAKYLTLNQYTYYFPEKCKEMGDEDRRLFANNPVNIQSLNGNLIELWHAVWRGYAMRGILTYINEAGFIETRVVDEDYEFNTDNGDISIEWKYEEQIYESYRIGDNKNGIYPIKARPIAFQREPECKLPYCGLQEILPQMGRFSIVEVLVPFQVLINIFSYHREMMIAKNKMFILLMGKSLMGGNPEDTIYRMAAEGILLYDDSEDSNSLKAQQIRMLNANINGYIQEISQLIEDIKTTARDMVDMTPQRYGEIAQSAGKGVTDEAIIRGSMGSVIITYMFNKFRESDYAADLDNSKFAWIEGLDTSYFDSSNKRRYLSLDVNSHVFGRYIIKAKNNQKISQQLQQLQNWAFSAAQNGDLDMALAAITEGNITAIEAKIAKFRELKQKNEETLRQLDMELEDKKNQNILEQIAAKGQQDRLTEEVKQYYQLQAKGIDIATTLNDNNPLPSQVDMEKNQIEREKIAASKEQAQLGFINSSLDRAQRDRSDASKERIAAKNKNRYDK</sequence>
<evidence type="ECO:0000313" key="3">
    <source>
        <dbReference type="EMBL" id="WEU69848.1"/>
    </source>
</evidence>
<dbReference type="EMBL" id="OQ198719">
    <property type="protein sequence ID" value="WEU69848.1"/>
    <property type="molecule type" value="Genomic_DNA"/>
</dbReference>
<name>A0AAF0D5M3_9CAUD</name>
<organism evidence="3 4">
    <name type="scientific">Caudoviricetes sp. 'Rudgehvirus jaberico'</name>
    <dbReference type="NCBI Taxonomy" id="3028515"/>
    <lineage>
        <taxon>Viruses</taxon>
        <taxon>Duplodnaviria</taxon>
        <taxon>Heunggongvirae</taxon>
        <taxon>Uroviricota</taxon>
        <taxon>Caudoviricetes</taxon>
        <taxon>Crassvirales</taxon>
        <taxon>Intestiviridae</taxon>
        <taxon>Crudevirinae</taxon>
    </lineage>
</organism>
<reference evidence="3" key="1">
    <citation type="submission" date="2023-01" db="EMBL/GenBank/DDBJ databases">
        <title>New crAssphage isolates infecting Bacteroides cellulosilyticus.</title>
        <authorList>
            <person name="Papudeshi B."/>
            <person name="Vega A.A."/>
            <person name="Souza C."/>
            <person name="Giles S.K."/>
            <person name="Mallawaarachchi V."/>
            <person name="Roach M.J."/>
            <person name="An M."/>
            <person name="Jacobson N."/>
            <person name="McNair K."/>
            <person name="Mora M.F."/>
            <person name="Pastrana K."/>
            <person name="Leigh C."/>
            <person name="Cram C."/>
            <person name="Plewa W.S."/>
            <person name="Grigson S.R."/>
            <person name="Bouras G.S."/>
            <person name="Decewicz P."/>
            <person name="Luque A."/>
            <person name="Droit L."/>
            <person name="Handley S."/>
            <person name="Segall A.M."/>
            <person name="Dinsdale E.A."/>
            <person name="Edwards R.A."/>
        </authorList>
    </citation>
    <scope>NUCLEOTIDE SEQUENCE</scope>
    <source>
        <strain evidence="3">Bc11</strain>
    </source>
</reference>
<dbReference type="Proteomes" id="UP001269161">
    <property type="component" value="Segment"/>
</dbReference>
<evidence type="ECO:0000256" key="1">
    <source>
        <dbReference type="SAM" id="Coils"/>
    </source>
</evidence>
<keyword evidence="1" id="KW-0175">Coiled coil</keyword>
<feature type="region of interest" description="Disordered" evidence="2">
    <location>
        <begin position="774"/>
        <end position="803"/>
    </location>
</feature>